<dbReference type="Proteomes" id="UP000607645">
    <property type="component" value="Unassembled WGS sequence"/>
</dbReference>
<dbReference type="InterPro" id="IPR050266">
    <property type="entry name" value="AB_hydrolase_sf"/>
</dbReference>
<dbReference type="PANTHER" id="PTHR43798">
    <property type="entry name" value="MONOACYLGLYCEROL LIPASE"/>
    <property type="match status" value="1"/>
</dbReference>
<accession>A0A8J6M8G2</accession>
<keyword evidence="2" id="KW-0378">Hydrolase</keyword>
<protein>
    <submittedName>
        <fullName evidence="2">Alpha/beta hydrolase</fullName>
    </submittedName>
</protein>
<evidence type="ECO:0000259" key="1">
    <source>
        <dbReference type="Pfam" id="PF00561"/>
    </source>
</evidence>
<dbReference type="Pfam" id="PF00561">
    <property type="entry name" value="Abhydrolase_1"/>
    <property type="match status" value="1"/>
</dbReference>
<dbReference type="Gene3D" id="3.40.50.1820">
    <property type="entry name" value="alpha/beta hydrolase"/>
    <property type="match status" value="1"/>
</dbReference>
<dbReference type="PANTHER" id="PTHR43798:SF33">
    <property type="entry name" value="HYDROLASE, PUTATIVE (AFU_ORTHOLOGUE AFUA_2G14860)-RELATED"/>
    <property type="match status" value="1"/>
</dbReference>
<dbReference type="AlphaFoldDB" id="A0A8J6M8G2"/>
<sequence length="266" mass="30070">MTEKYVESLNGRTCYWISRPKSGGAARCLVFLHGMTADHTLFEKQLEFFSADFTVLAWDAPAHGRSRPYRDPAYANAVGELERILAAENITRAVFIGQSMGGFHTQSFLTRHPETVEGFVGIDTCPYGEGYYSRSDRWWLRQVGWMSRLFPLRILKRSIAKAAAVTGYARKNMLRALAPYGKEELCRLMGLGFAGFLEENRDLRITCPVVLIAGERDGIGKARQYNRAWHEHTGFPLYWVKQAGHNANCDNPVEVNRIIAEFIAGL</sequence>
<reference evidence="2" key="1">
    <citation type="submission" date="2020-08" db="EMBL/GenBank/DDBJ databases">
        <title>Genome public.</title>
        <authorList>
            <person name="Liu C."/>
            <person name="Sun Q."/>
        </authorList>
    </citation>
    <scope>NUCLEOTIDE SEQUENCE</scope>
    <source>
        <strain evidence="2">NSJ-52</strain>
    </source>
</reference>
<proteinExistence type="predicted"/>
<dbReference type="InterPro" id="IPR029058">
    <property type="entry name" value="AB_hydrolase_fold"/>
</dbReference>
<dbReference type="InterPro" id="IPR000073">
    <property type="entry name" value="AB_hydrolase_1"/>
</dbReference>
<comment type="caution">
    <text evidence="2">The sequence shown here is derived from an EMBL/GenBank/DDBJ whole genome shotgun (WGS) entry which is preliminary data.</text>
</comment>
<dbReference type="GO" id="GO:0016787">
    <property type="term" value="F:hydrolase activity"/>
    <property type="evidence" value="ECO:0007669"/>
    <property type="project" value="UniProtKB-KW"/>
</dbReference>
<organism evidence="2 3">
    <name type="scientific">Lawsonibacter faecis</name>
    <dbReference type="NCBI Taxonomy" id="2763052"/>
    <lineage>
        <taxon>Bacteria</taxon>
        <taxon>Bacillati</taxon>
        <taxon>Bacillota</taxon>
        <taxon>Clostridia</taxon>
        <taxon>Eubacteriales</taxon>
        <taxon>Oscillospiraceae</taxon>
        <taxon>Lawsonibacter</taxon>
    </lineage>
</organism>
<evidence type="ECO:0000313" key="2">
    <source>
        <dbReference type="EMBL" id="MBC5737882.1"/>
    </source>
</evidence>
<dbReference type="SUPFAM" id="SSF53474">
    <property type="entry name" value="alpha/beta-Hydrolases"/>
    <property type="match status" value="1"/>
</dbReference>
<evidence type="ECO:0000313" key="3">
    <source>
        <dbReference type="Proteomes" id="UP000607645"/>
    </source>
</evidence>
<gene>
    <name evidence="2" type="ORF">H8S62_12795</name>
</gene>
<keyword evidence="3" id="KW-1185">Reference proteome</keyword>
<dbReference type="EMBL" id="JACOPQ010000010">
    <property type="protein sequence ID" value="MBC5737882.1"/>
    <property type="molecule type" value="Genomic_DNA"/>
</dbReference>
<dbReference type="GO" id="GO:0016020">
    <property type="term" value="C:membrane"/>
    <property type="evidence" value="ECO:0007669"/>
    <property type="project" value="TreeGrafter"/>
</dbReference>
<name>A0A8J6M8G2_9FIRM</name>
<feature type="domain" description="AB hydrolase-1" evidence="1">
    <location>
        <begin position="29"/>
        <end position="148"/>
    </location>
</feature>